<dbReference type="Gene3D" id="3.40.50.1820">
    <property type="entry name" value="alpha/beta hydrolase"/>
    <property type="match status" value="1"/>
</dbReference>
<evidence type="ECO:0000313" key="4">
    <source>
        <dbReference type="EMBL" id="RDI65465.1"/>
    </source>
</evidence>
<protein>
    <recommendedName>
        <fullName evidence="6">Alpha/beta hydrolase family protein</fullName>
    </recommendedName>
</protein>
<evidence type="ECO:0000313" key="5">
    <source>
        <dbReference type="Proteomes" id="UP000254869"/>
    </source>
</evidence>
<evidence type="ECO:0000256" key="3">
    <source>
        <dbReference type="SAM" id="SignalP"/>
    </source>
</evidence>
<proteinExistence type="inferred from homology"/>
<comment type="caution">
    <text evidence="4">The sequence shown here is derived from an EMBL/GenBank/DDBJ whole genome shotgun (WGS) entry which is preliminary data.</text>
</comment>
<dbReference type="SUPFAM" id="SSF53474">
    <property type="entry name" value="alpha/beta-Hydrolases"/>
    <property type="match status" value="1"/>
</dbReference>
<dbReference type="AlphaFoldDB" id="A0A370I461"/>
<comment type="similarity">
    <text evidence="1">Belongs to the AB hydrolase superfamily.</text>
</comment>
<evidence type="ECO:0000256" key="1">
    <source>
        <dbReference type="ARBA" id="ARBA00008645"/>
    </source>
</evidence>
<gene>
    <name evidence="4" type="ORF">DFR76_106337</name>
</gene>
<accession>A0A370I461</accession>
<reference evidence="4 5" key="1">
    <citation type="submission" date="2018-07" db="EMBL/GenBank/DDBJ databases">
        <title>Genomic Encyclopedia of Type Strains, Phase IV (KMG-IV): sequencing the most valuable type-strain genomes for metagenomic binning, comparative biology and taxonomic classification.</title>
        <authorList>
            <person name="Goeker M."/>
        </authorList>
    </citation>
    <scope>NUCLEOTIDE SEQUENCE [LARGE SCALE GENOMIC DNA]</scope>
    <source>
        <strain evidence="4 5">DSM 44290</strain>
    </source>
</reference>
<feature type="signal peptide" evidence="3">
    <location>
        <begin position="1"/>
        <end position="25"/>
    </location>
</feature>
<dbReference type="RefSeq" id="WP_067995519.1">
    <property type="nucleotide sequence ID" value="NZ_QQBC01000006.1"/>
</dbReference>
<dbReference type="EMBL" id="QQBC01000006">
    <property type="protein sequence ID" value="RDI65465.1"/>
    <property type="molecule type" value="Genomic_DNA"/>
</dbReference>
<dbReference type="InterPro" id="IPR050261">
    <property type="entry name" value="FrsA_esterase"/>
</dbReference>
<dbReference type="Proteomes" id="UP000254869">
    <property type="component" value="Unassembled WGS sequence"/>
</dbReference>
<keyword evidence="5" id="KW-1185">Reference proteome</keyword>
<evidence type="ECO:0000256" key="2">
    <source>
        <dbReference type="SAM" id="MobiDB-lite"/>
    </source>
</evidence>
<feature type="chain" id="PRO_5016868473" description="Alpha/beta hydrolase family protein" evidence="3">
    <location>
        <begin position="26"/>
        <end position="518"/>
    </location>
</feature>
<name>A0A370I461_9NOCA</name>
<sequence>MSGVARVLGAVGLTGLLLVSPTAGGDPGSWVDPAAEARNLLIWGETTDALVRELGPDYVNGLVAATADYQGQRLSALRADPERRPDPNSCTLVLSCPIDPEVGVERWRAGGGLVEHVLFTSRSGATLSGHVWATREGPARRPGVVFSNGSILAFEQAHWFIAQALARAGYVVITYDPQGEGMSDQLGETPDELEDAFAGMPFLGLAGPQSVTGAMLNGTHRPVGDGLGLGGNGLGFYDGQIDALDYFLSTPDRPFEPRPSRTTATGHAAKQQRRVGEGRDSAYNPLWEMLDPSRIGLAGHSYGAIAASWNAQADPRVNAVVALDALCLPGPPLDEMVAFATAPVNNVGGALQIPAGYGFPDRCFGSPDEPAPAITKPGLSVTGDYVVAPVPYALAPDPLAKSRASLAYSQTGVDSAAIIMRGGDHFDGADSVGLLPSSLRGRDMITWYTTAWFDKYLAHDPSADDRLIDPPWRADAGTAAVDPSRDPNAYSYHYRSRTDITLADGTRHDCEDLRRGCP</sequence>
<evidence type="ECO:0008006" key="6">
    <source>
        <dbReference type="Google" id="ProtNLM"/>
    </source>
</evidence>
<dbReference type="InterPro" id="IPR029058">
    <property type="entry name" value="AB_hydrolase_fold"/>
</dbReference>
<feature type="region of interest" description="Disordered" evidence="2">
    <location>
        <begin position="256"/>
        <end position="278"/>
    </location>
</feature>
<dbReference type="PANTHER" id="PTHR22946">
    <property type="entry name" value="DIENELACTONE HYDROLASE DOMAIN-CONTAINING PROTEIN-RELATED"/>
    <property type="match status" value="1"/>
</dbReference>
<dbReference type="STRING" id="1210086.GCA_001613105_02104"/>
<organism evidence="4 5">
    <name type="scientific">Nocardia pseudobrasiliensis</name>
    <dbReference type="NCBI Taxonomy" id="45979"/>
    <lineage>
        <taxon>Bacteria</taxon>
        <taxon>Bacillati</taxon>
        <taxon>Actinomycetota</taxon>
        <taxon>Actinomycetes</taxon>
        <taxon>Mycobacteriales</taxon>
        <taxon>Nocardiaceae</taxon>
        <taxon>Nocardia</taxon>
    </lineage>
</organism>
<keyword evidence="3" id="KW-0732">Signal</keyword>